<dbReference type="InterPro" id="IPR029044">
    <property type="entry name" value="Nucleotide-diphossugar_trans"/>
</dbReference>
<protein>
    <submittedName>
        <fullName evidence="3">Glycosyltransferase</fullName>
    </submittedName>
</protein>
<dbReference type="Pfam" id="PF00535">
    <property type="entry name" value="Glycos_transf_2"/>
    <property type="match status" value="1"/>
</dbReference>
<evidence type="ECO:0000313" key="3">
    <source>
        <dbReference type="EMBL" id="HIU48236.1"/>
    </source>
</evidence>
<dbReference type="AlphaFoldDB" id="A0A9D1LUI4"/>
<dbReference type="EMBL" id="DVND01000067">
    <property type="protein sequence ID" value="HIU48236.1"/>
    <property type="molecule type" value="Genomic_DNA"/>
</dbReference>
<reference evidence="3" key="2">
    <citation type="journal article" date="2021" name="PeerJ">
        <title>Extensive microbial diversity within the chicken gut microbiome revealed by metagenomics and culture.</title>
        <authorList>
            <person name="Gilroy R."/>
            <person name="Ravi A."/>
            <person name="Getino M."/>
            <person name="Pursley I."/>
            <person name="Horton D.L."/>
            <person name="Alikhan N.F."/>
            <person name="Baker D."/>
            <person name="Gharbi K."/>
            <person name="Hall N."/>
            <person name="Watson M."/>
            <person name="Adriaenssens E.M."/>
            <person name="Foster-Nyarko E."/>
            <person name="Jarju S."/>
            <person name="Secka A."/>
            <person name="Antonio M."/>
            <person name="Oren A."/>
            <person name="Chaudhuri R.R."/>
            <person name="La Ragione R."/>
            <person name="Hildebrand F."/>
            <person name="Pallen M.J."/>
        </authorList>
    </citation>
    <scope>NUCLEOTIDE SEQUENCE</scope>
    <source>
        <strain evidence="3">ChiSjej4B22-9803</strain>
    </source>
</reference>
<keyword evidence="1" id="KW-0812">Transmembrane</keyword>
<organism evidence="3 4">
    <name type="scientific">Candidatus Avimonoglobus intestinipullorum</name>
    <dbReference type="NCBI Taxonomy" id="2840699"/>
    <lineage>
        <taxon>Bacteria</taxon>
        <taxon>Bacillati</taxon>
        <taxon>Bacillota</taxon>
        <taxon>Clostridia</taxon>
        <taxon>Eubacteriales</taxon>
        <taxon>Candidatus Avimonoglobus</taxon>
    </lineage>
</organism>
<keyword evidence="1" id="KW-0472">Membrane</keyword>
<sequence>MEAFITALFSVCIVIGLITIVKDIVSTVLHRPAAPAQIRFSVKNRADNIEATLRMLLYRNPYAEITVVDCGSTDDTAAIIEKLALDFPHIHLEYAEKLHN</sequence>
<gene>
    <name evidence="3" type="ORF">IAB04_02620</name>
</gene>
<proteinExistence type="predicted"/>
<reference evidence="3" key="1">
    <citation type="submission" date="2020-10" db="EMBL/GenBank/DDBJ databases">
        <authorList>
            <person name="Gilroy R."/>
        </authorList>
    </citation>
    <scope>NUCLEOTIDE SEQUENCE</scope>
    <source>
        <strain evidence="3">ChiSjej4B22-9803</strain>
    </source>
</reference>
<name>A0A9D1LUI4_9FIRM</name>
<comment type="caution">
    <text evidence="3">The sequence shown here is derived from an EMBL/GenBank/DDBJ whole genome shotgun (WGS) entry which is preliminary data.</text>
</comment>
<dbReference type="SUPFAM" id="SSF53448">
    <property type="entry name" value="Nucleotide-diphospho-sugar transferases"/>
    <property type="match status" value="1"/>
</dbReference>
<evidence type="ECO:0000256" key="1">
    <source>
        <dbReference type="SAM" id="Phobius"/>
    </source>
</evidence>
<feature type="domain" description="Glycosyltransferase 2-like" evidence="2">
    <location>
        <begin position="42"/>
        <end position="92"/>
    </location>
</feature>
<keyword evidence="1" id="KW-1133">Transmembrane helix</keyword>
<dbReference type="InterPro" id="IPR001173">
    <property type="entry name" value="Glyco_trans_2-like"/>
</dbReference>
<dbReference type="Gene3D" id="3.90.550.10">
    <property type="entry name" value="Spore Coat Polysaccharide Biosynthesis Protein SpsA, Chain A"/>
    <property type="match status" value="1"/>
</dbReference>
<feature type="transmembrane region" description="Helical" evidence="1">
    <location>
        <begin position="6"/>
        <end position="25"/>
    </location>
</feature>
<evidence type="ECO:0000259" key="2">
    <source>
        <dbReference type="Pfam" id="PF00535"/>
    </source>
</evidence>
<evidence type="ECO:0000313" key="4">
    <source>
        <dbReference type="Proteomes" id="UP000824111"/>
    </source>
</evidence>
<accession>A0A9D1LUI4</accession>
<dbReference type="Proteomes" id="UP000824111">
    <property type="component" value="Unassembled WGS sequence"/>
</dbReference>